<dbReference type="InterPro" id="IPR009073">
    <property type="entry name" value="HscB_oligo_C"/>
</dbReference>
<sequence>MQDYFSLFNLPEQFALERPALEAAYRNVQAQVHPDRFAHRSEAERRVAMQWATHANEAYRALKNPIERARYLLKRRGLEIDAERNTAMSPAFLMQQMAWREAVEEAEGKAEPLERLAQDLRRDEGVMLEDLAKALDETADLKGAAELVRRLMFMEKLRSEIDEALAQIDG</sequence>
<gene>
    <name evidence="4 6" type="primary">hscB</name>
    <name evidence="6" type="ORF">GCM10025770_06840</name>
</gene>
<feature type="domain" description="J" evidence="5">
    <location>
        <begin position="3"/>
        <end position="77"/>
    </location>
</feature>
<dbReference type="SUPFAM" id="SSF47144">
    <property type="entry name" value="HSC20 (HSCB), C-terminal oligomerisation domain"/>
    <property type="match status" value="1"/>
</dbReference>
<dbReference type="PANTHER" id="PTHR14021">
    <property type="entry name" value="IRON-SULFUR CLUSTER CO-CHAPERONE PROTEIN HSCB"/>
    <property type="match status" value="1"/>
</dbReference>
<evidence type="ECO:0000256" key="1">
    <source>
        <dbReference type="ARBA" id="ARBA00010476"/>
    </source>
</evidence>
<comment type="similarity">
    <text evidence="1 4">Belongs to the HscB family.</text>
</comment>
<dbReference type="PROSITE" id="PS50076">
    <property type="entry name" value="DNAJ_2"/>
    <property type="match status" value="1"/>
</dbReference>
<accession>A0ABP9QD20</accession>
<dbReference type="SUPFAM" id="SSF46565">
    <property type="entry name" value="Chaperone J-domain"/>
    <property type="match status" value="1"/>
</dbReference>
<dbReference type="Proteomes" id="UP001500547">
    <property type="component" value="Unassembled WGS sequence"/>
</dbReference>
<dbReference type="PANTHER" id="PTHR14021:SF15">
    <property type="entry name" value="IRON-SULFUR CLUSTER CO-CHAPERONE PROTEIN HSCB"/>
    <property type="match status" value="1"/>
</dbReference>
<comment type="caution">
    <text evidence="6">The sequence shown here is derived from an EMBL/GenBank/DDBJ whole genome shotgun (WGS) entry which is preliminary data.</text>
</comment>
<dbReference type="CDD" id="cd06257">
    <property type="entry name" value="DnaJ"/>
    <property type="match status" value="1"/>
</dbReference>
<dbReference type="InterPro" id="IPR036386">
    <property type="entry name" value="HscB_C_sf"/>
</dbReference>
<protein>
    <recommendedName>
        <fullName evidence="4">Co-chaperone protein HscB homolog</fullName>
    </recommendedName>
</protein>
<dbReference type="InterPro" id="IPR001623">
    <property type="entry name" value="DnaJ_domain"/>
</dbReference>
<dbReference type="NCBIfam" id="TIGR00714">
    <property type="entry name" value="hscB"/>
    <property type="match status" value="1"/>
</dbReference>
<organism evidence="6 7">
    <name type="scientific">Viridibacterium curvum</name>
    <dbReference type="NCBI Taxonomy" id="1101404"/>
    <lineage>
        <taxon>Bacteria</taxon>
        <taxon>Pseudomonadati</taxon>
        <taxon>Pseudomonadota</taxon>
        <taxon>Betaproteobacteria</taxon>
        <taxon>Rhodocyclales</taxon>
        <taxon>Rhodocyclaceae</taxon>
        <taxon>Viridibacterium</taxon>
    </lineage>
</organism>
<dbReference type="HAMAP" id="MF_00682">
    <property type="entry name" value="HscB"/>
    <property type="match status" value="1"/>
</dbReference>
<evidence type="ECO:0000256" key="2">
    <source>
        <dbReference type="ARBA" id="ARBA00023186"/>
    </source>
</evidence>
<evidence type="ECO:0000256" key="3">
    <source>
        <dbReference type="ARBA" id="ARBA00025596"/>
    </source>
</evidence>
<evidence type="ECO:0000259" key="5">
    <source>
        <dbReference type="PROSITE" id="PS50076"/>
    </source>
</evidence>
<reference evidence="7" key="1">
    <citation type="journal article" date="2019" name="Int. J. Syst. Evol. Microbiol.">
        <title>The Global Catalogue of Microorganisms (GCM) 10K type strain sequencing project: providing services to taxonomists for standard genome sequencing and annotation.</title>
        <authorList>
            <consortium name="The Broad Institute Genomics Platform"/>
            <consortium name="The Broad Institute Genome Sequencing Center for Infectious Disease"/>
            <person name="Wu L."/>
            <person name="Ma J."/>
        </authorList>
    </citation>
    <scope>NUCLEOTIDE SEQUENCE [LARGE SCALE GENOMIC DNA]</scope>
    <source>
        <strain evidence="7">JCM 18715</strain>
    </source>
</reference>
<proteinExistence type="inferred from homology"/>
<evidence type="ECO:0000313" key="7">
    <source>
        <dbReference type="Proteomes" id="UP001500547"/>
    </source>
</evidence>
<dbReference type="RefSeq" id="WP_345531436.1">
    <property type="nucleotide sequence ID" value="NZ_BAABLD010000002.1"/>
</dbReference>
<dbReference type="Gene3D" id="1.20.1280.20">
    <property type="entry name" value="HscB, C-terminal domain"/>
    <property type="match status" value="1"/>
</dbReference>
<comment type="function">
    <text evidence="3 4">Co-chaperone involved in the maturation of iron-sulfur cluster-containing proteins. Seems to help targeting proteins to be folded toward HscA.</text>
</comment>
<dbReference type="EMBL" id="BAABLD010000002">
    <property type="protein sequence ID" value="GAA5159855.1"/>
    <property type="molecule type" value="Genomic_DNA"/>
</dbReference>
<dbReference type="Pfam" id="PF07743">
    <property type="entry name" value="HSCB_C"/>
    <property type="match status" value="1"/>
</dbReference>
<evidence type="ECO:0000313" key="6">
    <source>
        <dbReference type="EMBL" id="GAA5159855.1"/>
    </source>
</evidence>
<dbReference type="InterPro" id="IPR004640">
    <property type="entry name" value="HscB"/>
</dbReference>
<dbReference type="InterPro" id="IPR036869">
    <property type="entry name" value="J_dom_sf"/>
</dbReference>
<dbReference type="SMART" id="SM00271">
    <property type="entry name" value="DnaJ"/>
    <property type="match status" value="1"/>
</dbReference>
<evidence type="ECO:0000256" key="4">
    <source>
        <dbReference type="HAMAP-Rule" id="MF_00682"/>
    </source>
</evidence>
<keyword evidence="7" id="KW-1185">Reference proteome</keyword>
<dbReference type="NCBIfam" id="NF002935">
    <property type="entry name" value="PRK03578.1"/>
    <property type="match status" value="1"/>
</dbReference>
<name>A0ABP9QD20_9RHOO</name>
<keyword evidence="2 4" id="KW-0143">Chaperone</keyword>
<comment type="subunit">
    <text evidence="4">Interacts with HscA and stimulates its ATPase activity.</text>
</comment>
<dbReference type="Gene3D" id="1.10.287.110">
    <property type="entry name" value="DnaJ domain"/>
    <property type="match status" value="1"/>
</dbReference>